<reference evidence="2" key="1">
    <citation type="submission" date="2016-02" db="EMBL/GenBank/DDBJ databases">
        <title>Draft genome sequence of Microdochium bolleyi, a fungal endophyte of beachgrass.</title>
        <authorList>
            <consortium name="DOE Joint Genome Institute"/>
            <person name="David A.S."/>
            <person name="May G."/>
            <person name="Haridas S."/>
            <person name="Lim J."/>
            <person name="Wang M."/>
            <person name="Labutti K."/>
            <person name="Lipzen A."/>
            <person name="Barry K."/>
            <person name="Grigoriev I.V."/>
        </authorList>
    </citation>
    <scope>NUCLEOTIDE SEQUENCE [LARGE SCALE GENOMIC DNA]</scope>
    <source>
        <strain evidence="2">J235TASD1</strain>
    </source>
</reference>
<organism evidence="1 2">
    <name type="scientific">Microdochium bolleyi</name>
    <dbReference type="NCBI Taxonomy" id="196109"/>
    <lineage>
        <taxon>Eukaryota</taxon>
        <taxon>Fungi</taxon>
        <taxon>Dikarya</taxon>
        <taxon>Ascomycota</taxon>
        <taxon>Pezizomycotina</taxon>
        <taxon>Sordariomycetes</taxon>
        <taxon>Xylariomycetidae</taxon>
        <taxon>Xylariales</taxon>
        <taxon>Microdochiaceae</taxon>
        <taxon>Microdochium</taxon>
    </lineage>
</organism>
<dbReference type="AlphaFoldDB" id="A0A136J718"/>
<name>A0A136J718_9PEZI</name>
<dbReference type="Proteomes" id="UP000070501">
    <property type="component" value="Unassembled WGS sequence"/>
</dbReference>
<keyword evidence="2" id="KW-1185">Reference proteome</keyword>
<dbReference type="EMBL" id="KQ964248">
    <property type="protein sequence ID" value="KXJ92975.1"/>
    <property type="molecule type" value="Genomic_DNA"/>
</dbReference>
<proteinExistence type="predicted"/>
<evidence type="ECO:0000313" key="1">
    <source>
        <dbReference type="EMBL" id="KXJ92975.1"/>
    </source>
</evidence>
<evidence type="ECO:0000313" key="2">
    <source>
        <dbReference type="Proteomes" id="UP000070501"/>
    </source>
</evidence>
<accession>A0A136J718</accession>
<dbReference type="InParanoid" id="A0A136J718"/>
<gene>
    <name evidence="1" type="ORF">Micbo1qcDRAFT_160858</name>
</gene>
<sequence>MEKRPSRLDGTSWEHMLARRSSASLLLTVFQMARKRIRGACRLHDRKLSFSGATSAKPVKSSFSSLRGQGQRQKPARLFGVGLALPLDAANFKRGSEPVHARMGTHVVVVMATSLALDVGIVSRRRAEINQGTRQFGQDTTPSVSPKTRFKCQTVEFDFTPSALVFSFPRSQAAIPPYTRLGIVSQIGVEHQ</sequence>
<protein>
    <submittedName>
        <fullName evidence="1">Uncharacterized protein</fullName>
    </submittedName>
</protein>